<feature type="region of interest" description="Disordered" evidence="1">
    <location>
        <begin position="1"/>
        <end position="82"/>
    </location>
</feature>
<gene>
    <name evidence="2" type="ORF">E0Z10_g5959</name>
</gene>
<proteinExistence type="predicted"/>
<sequence length="82" mass="8903">MSSRNSSASYVNSSGSSGSSGYSTLVSQDTFRSHKSKNYQGERFERESHGSRSVTYNHNAGSYEKDAPTPSYGQSTTYGKSN</sequence>
<evidence type="ECO:0000313" key="3">
    <source>
        <dbReference type="Proteomes" id="UP000297716"/>
    </source>
</evidence>
<dbReference type="Proteomes" id="UP000297716">
    <property type="component" value="Unassembled WGS sequence"/>
</dbReference>
<evidence type="ECO:0000256" key="1">
    <source>
        <dbReference type="SAM" id="MobiDB-lite"/>
    </source>
</evidence>
<feature type="compositionally biased region" description="Polar residues" evidence="1">
    <location>
        <begin position="71"/>
        <end position="82"/>
    </location>
</feature>
<feature type="compositionally biased region" description="Basic and acidic residues" evidence="1">
    <location>
        <begin position="40"/>
        <end position="50"/>
    </location>
</feature>
<feature type="compositionally biased region" description="Polar residues" evidence="1">
    <location>
        <begin position="51"/>
        <end position="60"/>
    </location>
</feature>
<feature type="compositionally biased region" description="Low complexity" evidence="1">
    <location>
        <begin position="1"/>
        <end position="23"/>
    </location>
</feature>
<name>A0A4Z0YS05_9PEZI</name>
<organism evidence="2 3">
    <name type="scientific">Xylaria hypoxylon</name>
    <dbReference type="NCBI Taxonomy" id="37992"/>
    <lineage>
        <taxon>Eukaryota</taxon>
        <taxon>Fungi</taxon>
        <taxon>Dikarya</taxon>
        <taxon>Ascomycota</taxon>
        <taxon>Pezizomycotina</taxon>
        <taxon>Sordariomycetes</taxon>
        <taxon>Xylariomycetidae</taxon>
        <taxon>Xylariales</taxon>
        <taxon>Xylariaceae</taxon>
        <taxon>Xylaria</taxon>
    </lineage>
</organism>
<accession>A0A4Z0YS05</accession>
<dbReference type="OrthoDB" id="4750330at2759"/>
<reference evidence="2 3" key="1">
    <citation type="submission" date="2019-03" db="EMBL/GenBank/DDBJ databases">
        <title>Draft genome sequence of Xylaria hypoxylon DSM 108379, a ubiquitous saprotrophic-parasitic fungi on hardwood.</title>
        <authorList>
            <person name="Buettner E."/>
            <person name="Leonhardt S."/>
            <person name="Gebauer A.M."/>
            <person name="Liers C."/>
            <person name="Hofrichter M."/>
            <person name="Kellner H."/>
        </authorList>
    </citation>
    <scope>NUCLEOTIDE SEQUENCE [LARGE SCALE GENOMIC DNA]</scope>
    <source>
        <strain evidence="2 3">DSM 108379</strain>
    </source>
</reference>
<dbReference type="AlphaFoldDB" id="A0A4Z0YS05"/>
<dbReference type="EMBL" id="SKBN01000115">
    <property type="protein sequence ID" value="TGJ82798.1"/>
    <property type="molecule type" value="Genomic_DNA"/>
</dbReference>
<evidence type="ECO:0000313" key="2">
    <source>
        <dbReference type="EMBL" id="TGJ82798.1"/>
    </source>
</evidence>
<comment type="caution">
    <text evidence="2">The sequence shown here is derived from an EMBL/GenBank/DDBJ whole genome shotgun (WGS) entry which is preliminary data.</text>
</comment>
<keyword evidence="3" id="KW-1185">Reference proteome</keyword>
<protein>
    <submittedName>
        <fullName evidence="2">Uncharacterized protein</fullName>
    </submittedName>
</protein>